<feature type="domain" description="PEGA" evidence="1">
    <location>
        <begin position="47"/>
        <end position="111"/>
    </location>
</feature>
<dbReference type="Proteomes" id="UP000231538">
    <property type="component" value="Unassembled WGS sequence"/>
</dbReference>
<evidence type="ECO:0000259" key="1">
    <source>
        <dbReference type="Pfam" id="PF08308"/>
    </source>
</evidence>
<accession>A0A2M7UZV0</accession>
<evidence type="ECO:0000313" key="3">
    <source>
        <dbReference type="Proteomes" id="UP000231538"/>
    </source>
</evidence>
<dbReference type="Pfam" id="PF08308">
    <property type="entry name" value="PEGA"/>
    <property type="match status" value="1"/>
</dbReference>
<organism evidence="2 3">
    <name type="scientific">Candidatus Nealsonbacteria bacterium CG_4_10_14_0_2_um_filter_37_10</name>
    <dbReference type="NCBI Taxonomy" id="1974679"/>
    <lineage>
        <taxon>Bacteria</taxon>
        <taxon>Candidatus Nealsoniibacteriota</taxon>
    </lineage>
</organism>
<comment type="caution">
    <text evidence="2">The sequence shown here is derived from an EMBL/GenBank/DDBJ whole genome shotgun (WGS) entry which is preliminary data.</text>
</comment>
<dbReference type="EMBL" id="PFPC01000038">
    <property type="protein sequence ID" value="PIZ89489.1"/>
    <property type="molecule type" value="Genomic_DNA"/>
</dbReference>
<evidence type="ECO:0000313" key="2">
    <source>
        <dbReference type="EMBL" id="PIZ89489.1"/>
    </source>
</evidence>
<dbReference type="SUPFAM" id="SSF82171">
    <property type="entry name" value="DPP6 N-terminal domain-like"/>
    <property type="match status" value="1"/>
</dbReference>
<protein>
    <recommendedName>
        <fullName evidence="1">PEGA domain-containing protein</fullName>
    </recommendedName>
</protein>
<gene>
    <name evidence="2" type="ORF">COX89_01270</name>
</gene>
<reference evidence="3" key="1">
    <citation type="submission" date="2017-09" db="EMBL/GenBank/DDBJ databases">
        <title>Depth-based differentiation of microbial function through sediment-hosted aquifers and enrichment of novel symbionts in the deep terrestrial subsurface.</title>
        <authorList>
            <person name="Probst A.J."/>
            <person name="Ladd B."/>
            <person name="Jarett J.K."/>
            <person name="Geller-Mcgrath D.E."/>
            <person name="Sieber C.M.K."/>
            <person name="Emerson J.B."/>
            <person name="Anantharaman K."/>
            <person name="Thomas B.C."/>
            <person name="Malmstrom R."/>
            <person name="Stieglmeier M."/>
            <person name="Klingl A."/>
            <person name="Woyke T."/>
            <person name="Ryan C.M."/>
            <person name="Banfield J.F."/>
        </authorList>
    </citation>
    <scope>NUCLEOTIDE SEQUENCE [LARGE SCALE GENOMIC DNA]</scope>
</reference>
<dbReference type="AlphaFoldDB" id="A0A2M7UZV0"/>
<proteinExistence type="predicted"/>
<name>A0A2M7UZV0_9BACT</name>
<dbReference type="InterPro" id="IPR013229">
    <property type="entry name" value="PEGA"/>
</dbReference>
<sequence>MTKKTRTILFLIFLFLFLLIAPSAIFYSQGYRLDFENKKLTQTGGFFLNAEPKQVEIYIDGKLAKKTDFFFGSALVENLLPKRYKIEVKKEGYLSWEKKLEIREKEVTEVKNLVLFPKNLNFNILTKKAENFWFLPDEKKIILMERDEEGFALKLYDLEKNIKSHLVGEVDVYSGGADLMNLEFSENSKEIYLGIAMKEQEKTFILKLDKLPPQLVEKEIIPPPENILASQKQNQDVYYLDNSGYVFKNEVKLTEKLFPVQPETKYALEIFQDFVFLDEGQTLYLFSSDSKSFEKFFDRINDLKISPDNKKLVFFSNSEIWILFLKDEGIKKAGEKLFLVRLSEKIGNVFWLNSNYLIFNSGDNLKIVEIDDRDRIQTWDIVPTPNFGGKTSPEFYFNGSNRKLYILSEENLFASEKLF</sequence>